<dbReference type="Pfam" id="PF00664">
    <property type="entry name" value="ABC_membrane"/>
    <property type="match status" value="2"/>
</dbReference>
<evidence type="ECO:0000256" key="4">
    <source>
        <dbReference type="ARBA" id="ARBA00023136"/>
    </source>
</evidence>
<dbReference type="PANTHER" id="PTHR24221">
    <property type="entry name" value="ATP-BINDING CASSETTE SUB-FAMILY B"/>
    <property type="match status" value="1"/>
</dbReference>
<dbReference type="Gramene" id="OE9A067943T1">
    <property type="protein sequence ID" value="OE9A067943C1"/>
    <property type="gene ID" value="OE9A067943"/>
</dbReference>
<evidence type="ECO:0000256" key="3">
    <source>
        <dbReference type="ARBA" id="ARBA00022989"/>
    </source>
</evidence>
<dbReference type="GO" id="GO:0005524">
    <property type="term" value="F:ATP binding"/>
    <property type="evidence" value="ECO:0007669"/>
    <property type="project" value="InterPro"/>
</dbReference>
<dbReference type="Gene3D" id="1.20.1560.10">
    <property type="entry name" value="ABC transporter type 1, transmembrane domain"/>
    <property type="match status" value="3"/>
</dbReference>
<dbReference type="GO" id="GO:0140359">
    <property type="term" value="F:ABC-type transporter activity"/>
    <property type="evidence" value="ECO:0007669"/>
    <property type="project" value="InterPro"/>
</dbReference>
<feature type="transmembrane region" description="Helical" evidence="5">
    <location>
        <begin position="244"/>
        <end position="267"/>
    </location>
</feature>
<feature type="transmembrane region" description="Helical" evidence="5">
    <location>
        <begin position="105"/>
        <end position="123"/>
    </location>
</feature>
<dbReference type="FunFam" id="1.20.1560.10:FF:000025">
    <property type="entry name" value="ABC transporter B family member 9"/>
    <property type="match status" value="1"/>
</dbReference>
<evidence type="ECO:0000256" key="2">
    <source>
        <dbReference type="ARBA" id="ARBA00022692"/>
    </source>
</evidence>
<dbReference type="InterPro" id="IPR011527">
    <property type="entry name" value="ABC1_TM_dom"/>
</dbReference>
<dbReference type="InterPro" id="IPR036640">
    <property type="entry name" value="ABC1_TM_sf"/>
</dbReference>
<evidence type="ECO:0000259" key="6">
    <source>
        <dbReference type="PROSITE" id="PS50929"/>
    </source>
</evidence>
<keyword evidence="4 5" id="KW-0472">Membrane</keyword>
<feature type="domain" description="ABC transmembrane type-1" evidence="6">
    <location>
        <begin position="198"/>
        <end position="265"/>
    </location>
</feature>
<keyword evidence="2 5" id="KW-0812">Transmembrane</keyword>
<sequence length="336" mass="36922">MTETNLTSVWNLVDNQVKKMSFQHSISEGSSGAGNSSRHSLSVTFGLPTALSVPETKLAHPDMTPHKTSKSLQKFQFNTLPISISLSVIKTFFETPHKLRKNSKFWALIFVVLGAVALVAYPARTYLFGVDGNKLIKRIRLLCFEKVVNMEVGWFDEPEHSSGVIVARLLADAATIRALVGDAFAQIVQDTTAAVAMYEEANQVANDAVGSIRLVASFCTEENVMNMYKLKCEGPMRNALRQGLISVIGFGLSFSLLFLVFFALAMATISISRLSSFAPDSSKAKTPAASIFAMLDRKSKIDPSDEAGMTLESIKRAIELNHVSFKYPIRPDIQIF</sequence>
<dbReference type="Gene3D" id="3.40.50.300">
    <property type="entry name" value="P-loop containing nucleotide triphosphate hydrolases"/>
    <property type="match status" value="1"/>
</dbReference>
<dbReference type="CDD" id="cd18578">
    <property type="entry name" value="ABC_6TM_Pgp_ABCB1_D2_like"/>
    <property type="match status" value="1"/>
</dbReference>
<dbReference type="EMBL" id="CACTIH010000344">
    <property type="protein sequence ID" value="CAA2959745.1"/>
    <property type="molecule type" value="Genomic_DNA"/>
</dbReference>
<accession>A0A8S0Q568</accession>
<dbReference type="AlphaFoldDB" id="A0A8S0Q568"/>
<dbReference type="OrthoDB" id="6500128at2759"/>
<protein>
    <submittedName>
        <fullName evidence="7">ABC transporter B family member 11-like</fullName>
    </submittedName>
</protein>
<dbReference type="PROSITE" id="PS50929">
    <property type="entry name" value="ABC_TM1F"/>
    <property type="match status" value="2"/>
</dbReference>
<dbReference type="InterPro" id="IPR027417">
    <property type="entry name" value="P-loop_NTPase"/>
</dbReference>
<gene>
    <name evidence="7" type="ORF">OLEA9_A067943</name>
</gene>
<evidence type="ECO:0000313" key="7">
    <source>
        <dbReference type="EMBL" id="CAA2959745.1"/>
    </source>
</evidence>
<dbReference type="SUPFAM" id="SSF90123">
    <property type="entry name" value="ABC transporter transmembrane region"/>
    <property type="match status" value="1"/>
</dbReference>
<proteinExistence type="predicted"/>
<reference evidence="7 8" key="1">
    <citation type="submission" date="2019-12" db="EMBL/GenBank/DDBJ databases">
        <authorList>
            <person name="Alioto T."/>
            <person name="Alioto T."/>
            <person name="Gomez Garrido J."/>
        </authorList>
    </citation>
    <scope>NUCLEOTIDE SEQUENCE [LARGE SCALE GENOMIC DNA]</scope>
</reference>
<comment type="subcellular location">
    <subcellularLocation>
        <location evidence="1">Membrane</location>
        <topology evidence="1">Multi-pass membrane protein</topology>
    </subcellularLocation>
</comment>
<comment type="caution">
    <text evidence="7">The sequence shown here is derived from an EMBL/GenBank/DDBJ whole genome shotgun (WGS) entry which is preliminary data.</text>
</comment>
<dbReference type="PANTHER" id="PTHR24221:SF621">
    <property type="entry name" value="ABC TRANSPORTER B FAMILY MEMBER 21"/>
    <property type="match status" value="1"/>
</dbReference>
<keyword evidence="8" id="KW-1185">Reference proteome</keyword>
<name>A0A8S0Q568_OLEEU</name>
<evidence type="ECO:0000256" key="5">
    <source>
        <dbReference type="SAM" id="Phobius"/>
    </source>
</evidence>
<feature type="domain" description="ABC transmembrane type-1" evidence="6">
    <location>
        <begin position="106"/>
        <end position="197"/>
    </location>
</feature>
<dbReference type="GO" id="GO:0016020">
    <property type="term" value="C:membrane"/>
    <property type="evidence" value="ECO:0007669"/>
    <property type="project" value="UniProtKB-SubCell"/>
</dbReference>
<dbReference type="Proteomes" id="UP000594638">
    <property type="component" value="Unassembled WGS sequence"/>
</dbReference>
<evidence type="ECO:0000256" key="1">
    <source>
        <dbReference type="ARBA" id="ARBA00004141"/>
    </source>
</evidence>
<evidence type="ECO:0000313" key="8">
    <source>
        <dbReference type="Proteomes" id="UP000594638"/>
    </source>
</evidence>
<keyword evidence="3 5" id="KW-1133">Transmembrane helix</keyword>
<dbReference type="InterPro" id="IPR039421">
    <property type="entry name" value="Type_1_exporter"/>
</dbReference>
<organism evidence="7 8">
    <name type="scientific">Olea europaea subsp. europaea</name>
    <dbReference type="NCBI Taxonomy" id="158383"/>
    <lineage>
        <taxon>Eukaryota</taxon>
        <taxon>Viridiplantae</taxon>
        <taxon>Streptophyta</taxon>
        <taxon>Embryophyta</taxon>
        <taxon>Tracheophyta</taxon>
        <taxon>Spermatophyta</taxon>
        <taxon>Magnoliopsida</taxon>
        <taxon>eudicotyledons</taxon>
        <taxon>Gunneridae</taxon>
        <taxon>Pentapetalae</taxon>
        <taxon>asterids</taxon>
        <taxon>lamiids</taxon>
        <taxon>Lamiales</taxon>
        <taxon>Oleaceae</taxon>
        <taxon>Oleeae</taxon>
        <taxon>Olea</taxon>
    </lineage>
</organism>